<dbReference type="GO" id="GO:0030170">
    <property type="term" value="F:pyridoxal phosphate binding"/>
    <property type="evidence" value="ECO:0007669"/>
    <property type="project" value="InterPro"/>
</dbReference>
<evidence type="ECO:0000256" key="2">
    <source>
        <dbReference type="ARBA" id="ARBA00022576"/>
    </source>
</evidence>
<protein>
    <submittedName>
        <fullName evidence="5">Aminotransferase class III</fullName>
    </submittedName>
</protein>
<evidence type="ECO:0000256" key="4">
    <source>
        <dbReference type="ARBA" id="ARBA00022898"/>
    </source>
</evidence>
<dbReference type="InterPro" id="IPR015424">
    <property type="entry name" value="PyrdxlP-dep_Trfase"/>
</dbReference>
<dbReference type="Proteomes" id="UP000247792">
    <property type="component" value="Unassembled WGS sequence"/>
</dbReference>
<dbReference type="SUPFAM" id="SSF53383">
    <property type="entry name" value="PLP-dependent transferases"/>
    <property type="match status" value="1"/>
</dbReference>
<gene>
    <name evidence="5" type="ORF">DFR42_108158</name>
</gene>
<reference evidence="5 6" key="1">
    <citation type="submission" date="2018-05" db="EMBL/GenBank/DDBJ databases">
        <title>Genomic Encyclopedia of Type Strains, Phase IV (KMG-IV): sequencing the most valuable type-strain genomes for metagenomic binning, comparative biology and taxonomic classification.</title>
        <authorList>
            <person name="Goeker M."/>
        </authorList>
    </citation>
    <scope>NUCLEOTIDE SEQUENCE [LARGE SCALE GENOMIC DNA]</scope>
    <source>
        <strain evidence="5 6">DSM 19792</strain>
    </source>
</reference>
<dbReference type="InterPro" id="IPR015421">
    <property type="entry name" value="PyrdxlP-dep_Trfase_major"/>
</dbReference>
<comment type="cofactor">
    <cofactor evidence="1">
        <name>pyridoxal 5'-phosphate</name>
        <dbReference type="ChEBI" id="CHEBI:597326"/>
    </cofactor>
</comment>
<evidence type="ECO:0000256" key="3">
    <source>
        <dbReference type="ARBA" id="ARBA00022679"/>
    </source>
</evidence>
<sequence length="970" mass="105888">MNPQLNTASSSDYAQYCQPRLSEMLNIAGLDKHYFKGEGSRLWYHDDDGSEKEVIDFLGGYGSTLLGHNHPQLVTHAVAMLQGGMVHHGQLGMRRHAGELGRRLAEHMQATTGRPHMVLQANSGAEAVELALKLAEFGKRARIDRLQKRIDGDLYEAARASSEGLSMRAADLNILHDLLGEAASTLPLSEQFALLTEFNHKAASARPVLLGLERAFHGKTTGALQLTNNSSYRQPFERLGAPVHFLEPGKLDAVQDVIVSSRVHLYTVLESDGELVLQRQEFSNVSAFFVEPIQGEGGVHPLDIGYLQGLRACADAHDFPLVIDEIQTGMGRTGSLLYAEQLSIRGDICLLGKSLGGALAKISAILVDEEWYEPEFGLLHSSTFAEDDYSSSLACQVLDVIEQEGLLEQCASKGRKLTEALNGLQQTYPEVIREVRGAGLLLGLEFMPREQGSTTLRDIFMEGRLGYVIAGYLLNKHGIRVAPTLSSPATIRLEPAALITDEECQKLMAALTHVCEILRRQNAYEMSNYIIGNRHVPALDEMDDYRAMFPHATSTADADADEEINVQKKVAFLGHLSIISNLRHWDPSLANFSDAEASAWLRKLSPMVGPLVHKSEVIESITGERVLLEFITLYFDSEMIVEQVKAGKQHEIRDCVQRAVDYAVERGCEAIGFGGYSSVVTGNCKRVQLRQDVALTSGNSLTVAMGIQALLDTAAEQGIELEKSCFAAVGAAGNIASIYSELMASHVPRLLLIGTTASIRRMQQLAKNIYDEAFEDLLAKRETRAALSGVPRALATYACVDKLLALPAAARPVDIGAYLYQALQEETLNPPIRISENLDDLTEANLILSASTTPAALIYPQHIAEGPVVICDIAVPLDVDASVREQCSNVVVIQGGMVRLPLDSAYTIPGIPLEPGLAFACNAETIIMGFANLKSHYSYGKITKDQVQEISRLAKLHGLTLARPRLEASY</sequence>
<name>A0A318IZH6_9BURK</name>
<dbReference type="Gene3D" id="3.40.640.10">
    <property type="entry name" value="Type I PLP-dependent aspartate aminotransferase-like (Major domain)"/>
    <property type="match status" value="2"/>
</dbReference>
<dbReference type="InterPro" id="IPR015422">
    <property type="entry name" value="PyrdxlP-dep_Trfase_small"/>
</dbReference>
<dbReference type="GO" id="GO:0042802">
    <property type="term" value="F:identical protein binding"/>
    <property type="evidence" value="ECO:0007669"/>
    <property type="project" value="TreeGrafter"/>
</dbReference>
<keyword evidence="6" id="KW-1185">Reference proteome</keyword>
<dbReference type="RefSeq" id="WP_170133617.1">
    <property type="nucleotide sequence ID" value="NZ_QJKB01000008.1"/>
</dbReference>
<evidence type="ECO:0000313" key="6">
    <source>
        <dbReference type="Proteomes" id="UP000247792"/>
    </source>
</evidence>
<proteinExistence type="predicted"/>
<accession>A0A318IZH6</accession>
<comment type="caution">
    <text evidence="5">The sequence shown here is derived from an EMBL/GenBank/DDBJ whole genome shotgun (WGS) entry which is preliminary data.</text>
</comment>
<dbReference type="GO" id="GO:0008483">
    <property type="term" value="F:transaminase activity"/>
    <property type="evidence" value="ECO:0007669"/>
    <property type="project" value="UniProtKB-KW"/>
</dbReference>
<dbReference type="Gene3D" id="3.40.50.720">
    <property type="entry name" value="NAD(P)-binding Rossmann-like Domain"/>
    <property type="match status" value="1"/>
</dbReference>
<dbReference type="InterPro" id="IPR050103">
    <property type="entry name" value="Class-III_PLP-dep_AT"/>
</dbReference>
<dbReference type="EMBL" id="QJKB01000008">
    <property type="protein sequence ID" value="PXX40323.1"/>
    <property type="molecule type" value="Genomic_DNA"/>
</dbReference>
<dbReference type="PANTHER" id="PTHR11986">
    <property type="entry name" value="AMINOTRANSFERASE CLASS III"/>
    <property type="match status" value="1"/>
</dbReference>
<keyword evidence="2 5" id="KW-0032">Aminotransferase</keyword>
<keyword evidence="4" id="KW-0663">Pyridoxal phosphate</keyword>
<dbReference type="PANTHER" id="PTHR11986:SF79">
    <property type="entry name" value="ACETYLORNITHINE AMINOTRANSFERASE, MITOCHONDRIAL"/>
    <property type="match status" value="1"/>
</dbReference>
<organism evidence="5 6">
    <name type="scientific">Undibacterium pigrum</name>
    <dbReference type="NCBI Taxonomy" id="401470"/>
    <lineage>
        <taxon>Bacteria</taxon>
        <taxon>Pseudomonadati</taxon>
        <taxon>Pseudomonadota</taxon>
        <taxon>Betaproteobacteria</taxon>
        <taxon>Burkholderiales</taxon>
        <taxon>Oxalobacteraceae</taxon>
        <taxon>Undibacterium</taxon>
    </lineage>
</organism>
<dbReference type="AlphaFoldDB" id="A0A318IZH6"/>
<dbReference type="InterPro" id="IPR005814">
    <property type="entry name" value="Aminotrans_3"/>
</dbReference>
<dbReference type="Pfam" id="PF00202">
    <property type="entry name" value="Aminotran_3"/>
    <property type="match status" value="1"/>
</dbReference>
<evidence type="ECO:0000313" key="5">
    <source>
        <dbReference type="EMBL" id="PXX40323.1"/>
    </source>
</evidence>
<dbReference type="Gene3D" id="3.90.1150.10">
    <property type="entry name" value="Aspartate Aminotransferase, domain 1"/>
    <property type="match status" value="2"/>
</dbReference>
<evidence type="ECO:0000256" key="1">
    <source>
        <dbReference type="ARBA" id="ARBA00001933"/>
    </source>
</evidence>
<keyword evidence="3 5" id="KW-0808">Transferase</keyword>